<protein>
    <submittedName>
        <fullName evidence="1">Uncharacterized protein</fullName>
    </submittedName>
</protein>
<proteinExistence type="predicted"/>
<evidence type="ECO:0000313" key="1">
    <source>
        <dbReference type="EMBL" id="AII08272.1"/>
    </source>
</evidence>
<organism evidence="1 2">
    <name type="scientific">Rhodococcus opacus</name>
    <name type="common">Nocardia opaca</name>
    <dbReference type="NCBI Taxonomy" id="37919"/>
    <lineage>
        <taxon>Bacteria</taxon>
        <taxon>Bacillati</taxon>
        <taxon>Actinomycetota</taxon>
        <taxon>Actinomycetes</taxon>
        <taxon>Mycobacteriales</taxon>
        <taxon>Nocardiaceae</taxon>
        <taxon>Rhodococcus</taxon>
    </lineage>
</organism>
<sequence>MYLSKVSAWATAFMDRTHAERRVRFRSRPGIGSSQVQAHIPSPETGCSTVQLSSLVGAMTAMLAAGFSAHAEYQSLLLGDYE</sequence>
<dbReference type="RefSeq" id="WP_128641089.1">
    <property type="nucleotide sequence ID" value="NZ_CP008947.1"/>
</dbReference>
<reference evidence="1 2" key="1">
    <citation type="submission" date="2014-07" db="EMBL/GenBank/DDBJ databases">
        <title>Genome Sequence of Rhodococcus opacus Strain R7, a Biodegrader of Mono- and Polycyclic Aromatic Hydrocarbons.</title>
        <authorList>
            <person name="Di Gennaro P."/>
            <person name="Zampolli J."/>
            <person name="Presti I."/>
            <person name="Cappelletti M."/>
            <person name="D'Ursi P."/>
            <person name="Orro A."/>
            <person name="Mezzelani A."/>
            <person name="Milanesi L."/>
        </authorList>
    </citation>
    <scope>NUCLEOTIDE SEQUENCE [LARGE SCALE GENOMIC DNA]</scope>
    <source>
        <strain evidence="1 2">R7</strain>
    </source>
</reference>
<dbReference type="Proteomes" id="UP000028488">
    <property type="component" value="Chromosome"/>
</dbReference>
<accession>A0A076ESN7</accession>
<name>A0A076ESN7_RHOOP</name>
<dbReference type="AlphaFoldDB" id="A0A076ESN7"/>
<dbReference type="EMBL" id="CP008947">
    <property type="protein sequence ID" value="AII08272.1"/>
    <property type="molecule type" value="Genomic_DNA"/>
</dbReference>
<gene>
    <name evidence="1" type="ORF">EP51_28070</name>
</gene>
<evidence type="ECO:0000313" key="2">
    <source>
        <dbReference type="Proteomes" id="UP000028488"/>
    </source>
</evidence>